<proteinExistence type="predicted"/>
<comment type="caution">
    <text evidence="2">The sequence shown here is derived from an EMBL/GenBank/DDBJ whole genome shotgun (WGS) entry which is preliminary data.</text>
</comment>
<gene>
    <name evidence="2" type="ORF">KCG46_04495</name>
</gene>
<dbReference type="EMBL" id="JAGSPC010000001">
    <property type="protein sequence ID" value="MBV7258837.1"/>
    <property type="molecule type" value="Genomic_DNA"/>
</dbReference>
<reference evidence="2" key="1">
    <citation type="submission" date="2021-04" db="EMBL/GenBank/DDBJ databases">
        <authorList>
            <person name="Pira H."/>
            <person name="Risdian C."/>
            <person name="Wink J."/>
        </authorList>
    </citation>
    <scope>NUCLEOTIDE SEQUENCE</scope>
    <source>
        <strain evidence="2">WH158</strain>
    </source>
</reference>
<keyword evidence="1" id="KW-1133">Transmembrane helix</keyword>
<evidence type="ECO:0000256" key="1">
    <source>
        <dbReference type="SAM" id="Phobius"/>
    </source>
</evidence>
<name>A0A9X1F205_9SPHN</name>
<evidence type="ECO:0000313" key="3">
    <source>
        <dbReference type="Proteomes" id="UP001138681"/>
    </source>
</evidence>
<sequence length="184" mass="20536">MEQAIALDSWIVLCVAPCIITWLLGQFYGTWRSRRVITDQDYGLIPLARPLMFAAPPIHNRRTRHPAAPMDPSSLLANKPCFRTENTGAAVDTPDTLHDQVSAMNTTKMQDERFAAGALEDYRYSIAALRQSDRQDSTIAAYPVGYAREQIYPELLRITDLAPVPPHMRASELVAQRSAKPEAA</sequence>
<evidence type="ECO:0000313" key="2">
    <source>
        <dbReference type="EMBL" id="MBV7258837.1"/>
    </source>
</evidence>
<feature type="transmembrane region" description="Helical" evidence="1">
    <location>
        <begin position="6"/>
        <end position="25"/>
    </location>
</feature>
<dbReference type="Proteomes" id="UP001138681">
    <property type="component" value="Unassembled WGS sequence"/>
</dbReference>
<keyword evidence="1" id="KW-0812">Transmembrane</keyword>
<accession>A0A9X1F205</accession>
<dbReference type="AlphaFoldDB" id="A0A9X1F205"/>
<keyword evidence="1" id="KW-0472">Membrane</keyword>
<dbReference type="RefSeq" id="WP_218404106.1">
    <property type="nucleotide sequence ID" value="NZ_JAGSPC010000001.1"/>
</dbReference>
<keyword evidence="3" id="KW-1185">Reference proteome</keyword>
<organism evidence="2 3">
    <name type="scientific">Erythrobacter crassostreae</name>
    <dbReference type="NCBI Taxonomy" id="2828328"/>
    <lineage>
        <taxon>Bacteria</taxon>
        <taxon>Pseudomonadati</taxon>
        <taxon>Pseudomonadota</taxon>
        <taxon>Alphaproteobacteria</taxon>
        <taxon>Sphingomonadales</taxon>
        <taxon>Erythrobacteraceae</taxon>
        <taxon>Erythrobacter/Porphyrobacter group</taxon>
        <taxon>Erythrobacter</taxon>
    </lineage>
</organism>
<protein>
    <submittedName>
        <fullName evidence="2">Uncharacterized protein</fullName>
    </submittedName>
</protein>